<evidence type="ECO:0000313" key="2">
    <source>
        <dbReference type="EMBL" id="KAL0573806.1"/>
    </source>
</evidence>
<reference evidence="2 3" key="1">
    <citation type="submission" date="2024-02" db="EMBL/GenBank/DDBJ databases">
        <title>A draft genome for the cacao thread blight pathogen Marasmius crinis-equi.</title>
        <authorList>
            <person name="Cohen S.P."/>
            <person name="Baruah I.K."/>
            <person name="Amoako-Attah I."/>
            <person name="Bukari Y."/>
            <person name="Meinhardt L.W."/>
            <person name="Bailey B.A."/>
        </authorList>
    </citation>
    <scope>NUCLEOTIDE SEQUENCE [LARGE SCALE GENOMIC DNA]</scope>
    <source>
        <strain evidence="2 3">GH-76</strain>
    </source>
</reference>
<gene>
    <name evidence="2" type="ORF">V5O48_008133</name>
</gene>
<name>A0ABR3FEP8_9AGAR</name>
<sequence length="110" mass="12009">MREGPSNYGIHYAAPTGITSTEMRDYQDYLQRQSEFERWRQNADTTFTPTEPPSTQPVGVPAPPPPTLQPVNPTPAHPTAPIPPAQPAPATTYNAAYVTAIDGNPNFFTN</sequence>
<evidence type="ECO:0000256" key="1">
    <source>
        <dbReference type="SAM" id="MobiDB-lite"/>
    </source>
</evidence>
<evidence type="ECO:0000313" key="3">
    <source>
        <dbReference type="Proteomes" id="UP001465976"/>
    </source>
</evidence>
<comment type="caution">
    <text evidence="2">The sequence shown here is derived from an EMBL/GenBank/DDBJ whole genome shotgun (WGS) entry which is preliminary data.</text>
</comment>
<keyword evidence="3" id="KW-1185">Reference proteome</keyword>
<organism evidence="2 3">
    <name type="scientific">Marasmius crinis-equi</name>
    <dbReference type="NCBI Taxonomy" id="585013"/>
    <lineage>
        <taxon>Eukaryota</taxon>
        <taxon>Fungi</taxon>
        <taxon>Dikarya</taxon>
        <taxon>Basidiomycota</taxon>
        <taxon>Agaricomycotina</taxon>
        <taxon>Agaricomycetes</taxon>
        <taxon>Agaricomycetidae</taxon>
        <taxon>Agaricales</taxon>
        <taxon>Marasmiineae</taxon>
        <taxon>Marasmiaceae</taxon>
        <taxon>Marasmius</taxon>
    </lineage>
</organism>
<accession>A0ABR3FEP8</accession>
<dbReference type="Proteomes" id="UP001465976">
    <property type="component" value="Unassembled WGS sequence"/>
</dbReference>
<proteinExistence type="predicted"/>
<protein>
    <submittedName>
        <fullName evidence="2">Uncharacterized protein</fullName>
    </submittedName>
</protein>
<feature type="region of interest" description="Disordered" evidence="1">
    <location>
        <begin position="44"/>
        <end position="88"/>
    </location>
</feature>
<dbReference type="EMBL" id="JBAHYK010000459">
    <property type="protein sequence ID" value="KAL0573806.1"/>
    <property type="molecule type" value="Genomic_DNA"/>
</dbReference>
<feature type="compositionally biased region" description="Pro residues" evidence="1">
    <location>
        <begin position="50"/>
        <end position="87"/>
    </location>
</feature>